<feature type="domain" description="DBF4-type" evidence="12">
    <location>
        <begin position="223"/>
        <end position="271"/>
    </location>
</feature>
<feature type="compositionally biased region" description="Basic and acidic residues" evidence="11">
    <location>
        <begin position="354"/>
        <end position="363"/>
    </location>
</feature>
<evidence type="ECO:0000259" key="12">
    <source>
        <dbReference type="PROSITE" id="PS51265"/>
    </source>
</evidence>
<sequence>AASKNKLPLTGRIFYLDLPCNKRSLTLESDIKSLGGTVEKFFSKEIRYLVSGKPEARHVQRLAQDSSPLPGSKRDSLGPRGSSLGPADTVSNLTVERFHINRILASAYEWGVKILYVDVIFGEAVFGKSLKKMKITYSCRSYILSLHTAGSYCIYCDLYRQYRPIYLPMPNMPMCNLKSAAPCCPFLVEETCKDSHRGKVKERGSCVDRRARGRRERRRGHEDRRKGGYCECCMVKYEGLKAHLQSEQHLAFSKSEEYLVVDKVISGLTCDLIRIRTPRQRAKFSVSSPLLAPGVAMGRDGAAESDGEEATDGSSLCSSPNAELRSSEEPLPARKRCREPAKDPGEDQAGQSDTLEKSSSKRRSFEWASSSKAAWQKAFGTSLSSTRPACSSDSQEKDIRPLEINSKLRNSWSAPPACRDVGTLRSFATKQNLRSAWCPPGAKTLQGAQHSNEVSEQCAVSHPDIQTAQIPILDIIECSQLSTDRLPNSCHGPIRTEQSVDISHGPDTVERPSSSREHDPSCMDSLSQTLQRKVRDSRSRRRVSAEVPQGLTTKHVESLSAKPCSTASQSQSPSASDLDLRHLFQSSDNVEENDFKGFSN</sequence>
<reference evidence="13" key="4">
    <citation type="submission" date="2025-08" db="UniProtKB">
        <authorList>
            <consortium name="Ensembl"/>
        </authorList>
    </citation>
    <scope>IDENTIFICATION</scope>
</reference>
<reference evidence="13" key="5">
    <citation type="submission" date="2025-09" db="UniProtKB">
        <authorList>
            <consortium name="Ensembl"/>
        </authorList>
    </citation>
    <scope>IDENTIFICATION</scope>
</reference>
<dbReference type="Gene3D" id="6.10.250.3410">
    <property type="entry name" value="DBF zinc finger"/>
    <property type="match status" value="1"/>
</dbReference>
<keyword evidence="7" id="KW-0539">Nucleus</keyword>
<evidence type="ECO:0000313" key="13">
    <source>
        <dbReference type="Ensembl" id="ENSEEEP00000007945.2"/>
    </source>
</evidence>
<dbReference type="OMA" id="HTEKNLY"/>
<dbReference type="GO" id="GO:0043539">
    <property type="term" value="F:protein serine/threonine kinase activator activity"/>
    <property type="evidence" value="ECO:0007669"/>
    <property type="project" value="TreeGrafter"/>
</dbReference>
<dbReference type="GO" id="GO:0008270">
    <property type="term" value="F:zinc ion binding"/>
    <property type="evidence" value="ECO:0007669"/>
    <property type="project" value="UniProtKB-KW"/>
</dbReference>
<dbReference type="FunFam" id="6.10.250.3410:FF:000001">
    <property type="entry name" value="Protein DBF4 homolog A"/>
    <property type="match status" value="1"/>
</dbReference>
<evidence type="ECO:0000256" key="6">
    <source>
        <dbReference type="ARBA" id="ARBA00022833"/>
    </source>
</evidence>
<dbReference type="PANTHER" id="PTHR15375:SF22">
    <property type="entry name" value="PROTEIN DBF4 HOMOLOG A"/>
    <property type="match status" value="1"/>
</dbReference>
<reference evidence="13" key="3">
    <citation type="submission" date="2020-05" db="EMBL/GenBank/DDBJ databases">
        <title>Electrophorus electricus (electric eel) genome, fEleEle1, primary haplotype.</title>
        <authorList>
            <person name="Myers G."/>
            <person name="Meyer A."/>
            <person name="Fedrigo O."/>
            <person name="Formenti G."/>
            <person name="Rhie A."/>
            <person name="Tracey A."/>
            <person name="Sims Y."/>
            <person name="Jarvis E.D."/>
        </authorList>
    </citation>
    <scope>NUCLEOTIDE SEQUENCE [LARGE SCALE GENOMIC DNA]</scope>
</reference>
<dbReference type="PANTHER" id="PTHR15375">
    <property type="entry name" value="ACTIVATOR OF S-PHASE KINASE-RELATED"/>
    <property type="match status" value="1"/>
</dbReference>
<evidence type="ECO:0000256" key="2">
    <source>
        <dbReference type="ARBA" id="ARBA00022553"/>
    </source>
</evidence>
<dbReference type="STRING" id="8005.ENSEEEP00000007945"/>
<dbReference type="InterPro" id="IPR006572">
    <property type="entry name" value="Znf_DBF"/>
</dbReference>
<dbReference type="GO" id="GO:0031431">
    <property type="term" value="C:Dbf4-dependent protein kinase complex"/>
    <property type="evidence" value="ECO:0007669"/>
    <property type="project" value="TreeGrafter"/>
</dbReference>
<feature type="region of interest" description="Disordered" evidence="11">
    <location>
        <begin position="383"/>
        <end position="402"/>
    </location>
</feature>
<dbReference type="GO" id="GO:1901987">
    <property type="term" value="P:regulation of cell cycle phase transition"/>
    <property type="evidence" value="ECO:0007669"/>
    <property type="project" value="TreeGrafter"/>
</dbReference>
<feature type="compositionally biased region" description="Polar residues" evidence="11">
    <location>
        <begin position="312"/>
        <end position="321"/>
    </location>
</feature>
<accession>A0A4W4E874</accession>
<feature type="region of interest" description="Disordered" evidence="11">
    <location>
        <begin position="61"/>
        <end position="85"/>
    </location>
</feature>
<dbReference type="SMART" id="SM00586">
    <property type="entry name" value="ZnF_DBF"/>
    <property type="match status" value="1"/>
</dbReference>
<feature type="region of interest" description="Disordered" evidence="11">
    <location>
        <begin position="291"/>
        <end position="363"/>
    </location>
</feature>
<dbReference type="AlphaFoldDB" id="A0A4W4E874"/>
<keyword evidence="14" id="KW-1185">Reference proteome</keyword>
<evidence type="ECO:0000256" key="5">
    <source>
        <dbReference type="ARBA" id="ARBA00022771"/>
    </source>
</evidence>
<dbReference type="GeneTree" id="ENSGT00530000063909"/>
<keyword evidence="6" id="KW-0862">Zinc</keyword>
<reference evidence="14" key="1">
    <citation type="journal article" date="2014" name="Science">
        <title>Nonhuman genetics. Genomic basis for the convergent evolution of electric organs.</title>
        <authorList>
            <person name="Gallant J.R."/>
            <person name="Traeger L.L."/>
            <person name="Volkening J.D."/>
            <person name="Moffett H."/>
            <person name="Chen P.H."/>
            <person name="Novina C.D."/>
            <person name="Phillips G.N.Jr."/>
            <person name="Anand R."/>
            <person name="Wells G.B."/>
            <person name="Pinch M."/>
            <person name="Guth R."/>
            <person name="Unguez G.A."/>
            <person name="Albert J.S."/>
            <person name="Zakon H.H."/>
            <person name="Samanta M.P."/>
            <person name="Sussman M.R."/>
        </authorList>
    </citation>
    <scope>NUCLEOTIDE SEQUENCE [LARGE SCALE GENOMIC DNA]</scope>
</reference>
<organism evidence="13 14">
    <name type="scientific">Electrophorus electricus</name>
    <name type="common">Electric eel</name>
    <name type="synonym">Gymnotus electricus</name>
    <dbReference type="NCBI Taxonomy" id="8005"/>
    <lineage>
        <taxon>Eukaryota</taxon>
        <taxon>Metazoa</taxon>
        <taxon>Chordata</taxon>
        <taxon>Craniata</taxon>
        <taxon>Vertebrata</taxon>
        <taxon>Euteleostomi</taxon>
        <taxon>Actinopterygii</taxon>
        <taxon>Neopterygii</taxon>
        <taxon>Teleostei</taxon>
        <taxon>Ostariophysi</taxon>
        <taxon>Gymnotiformes</taxon>
        <taxon>Gymnotoidei</taxon>
        <taxon>Gymnotidae</taxon>
        <taxon>Electrophorus</taxon>
    </lineage>
</organism>
<evidence type="ECO:0000313" key="14">
    <source>
        <dbReference type="Proteomes" id="UP000314983"/>
    </source>
</evidence>
<dbReference type="Ensembl" id="ENSEEET00000008051.2">
    <property type="protein sequence ID" value="ENSEEEP00000007945.2"/>
    <property type="gene ID" value="ENSEEEG00000004145.2"/>
</dbReference>
<feature type="compositionally biased region" description="Basic and acidic residues" evidence="11">
    <location>
        <begin position="507"/>
        <end position="521"/>
    </location>
</feature>
<evidence type="ECO:0000256" key="3">
    <source>
        <dbReference type="ARBA" id="ARBA00022723"/>
    </source>
</evidence>
<comment type="subcellular location">
    <subcellularLocation>
        <location evidence="1">Nucleus</location>
    </subcellularLocation>
</comment>
<dbReference type="GO" id="GO:0003676">
    <property type="term" value="F:nucleic acid binding"/>
    <property type="evidence" value="ECO:0007669"/>
    <property type="project" value="InterPro"/>
</dbReference>
<proteinExistence type="predicted"/>
<feature type="compositionally biased region" description="Low complexity" evidence="11">
    <location>
        <begin position="565"/>
        <end position="576"/>
    </location>
</feature>
<keyword evidence="2" id="KW-0597">Phosphoprotein</keyword>
<feature type="compositionally biased region" description="Polar residues" evidence="11">
    <location>
        <begin position="383"/>
        <end position="393"/>
    </location>
</feature>
<feature type="region of interest" description="Disordered" evidence="11">
    <location>
        <begin position="489"/>
        <end position="600"/>
    </location>
</feature>
<evidence type="ECO:0000256" key="10">
    <source>
        <dbReference type="PROSITE-ProRule" id="PRU00600"/>
    </source>
</evidence>
<reference evidence="14" key="2">
    <citation type="journal article" date="2017" name="Sci. Adv.">
        <title>A tail of two voltages: Proteomic comparison of the three electric organs of the electric eel.</title>
        <authorList>
            <person name="Traeger L.L."/>
            <person name="Sabat G."/>
            <person name="Barrett-Wilt G.A."/>
            <person name="Wells G.B."/>
            <person name="Sussman M.R."/>
        </authorList>
    </citation>
    <scope>NUCLEOTIDE SEQUENCE [LARGE SCALE GENOMIC DNA]</scope>
</reference>
<keyword evidence="8" id="KW-0131">Cell cycle</keyword>
<dbReference type="Proteomes" id="UP000314983">
    <property type="component" value="Chromosome 5"/>
</dbReference>
<evidence type="ECO:0000256" key="7">
    <source>
        <dbReference type="ARBA" id="ARBA00023242"/>
    </source>
</evidence>
<evidence type="ECO:0000256" key="4">
    <source>
        <dbReference type="ARBA" id="ARBA00022737"/>
    </source>
</evidence>
<dbReference type="InterPro" id="IPR038545">
    <property type="entry name" value="Znf_DBF_sf"/>
</dbReference>
<dbReference type="GO" id="GO:0010571">
    <property type="term" value="P:positive regulation of nuclear cell cycle DNA replication"/>
    <property type="evidence" value="ECO:0007669"/>
    <property type="project" value="TreeGrafter"/>
</dbReference>
<evidence type="ECO:0000256" key="1">
    <source>
        <dbReference type="ARBA" id="ARBA00004123"/>
    </source>
</evidence>
<evidence type="ECO:0000256" key="8">
    <source>
        <dbReference type="ARBA" id="ARBA00023306"/>
    </source>
</evidence>
<dbReference type="InterPro" id="IPR051590">
    <property type="entry name" value="Replication_Regulatory_Kinase"/>
</dbReference>
<evidence type="ECO:0000256" key="11">
    <source>
        <dbReference type="SAM" id="MobiDB-lite"/>
    </source>
</evidence>
<feature type="compositionally biased region" description="Basic and acidic residues" evidence="11">
    <location>
        <begin position="325"/>
        <end position="345"/>
    </location>
</feature>
<dbReference type="Pfam" id="PF07535">
    <property type="entry name" value="zf-DBF"/>
    <property type="match status" value="1"/>
</dbReference>
<keyword evidence="3" id="KW-0479">Metal-binding</keyword>
<dbReference type="PROSITE" id="PS51265">
    <property type="entry name" value="ZF_DBF4"/>
    <property type="match status" value="1"/>
</dbReference>
<protein>
    <recommendedName>
        <fullName evidence="9">Protein DBF4 homolog A</fullName>
    </recommendedName>
</protein>
<name>A0A4W4E874_ELEEL</name>
<keyword evidence="5 10" id="KW-0863">Zinc-finger</keyword>
<evidence type="ECO:0000256" key="9">
    <source>
        <dbReference type="ARBA" id="ARBA00040397"/>
    </source>
</evidence>
<keyword evidence="4" id="KW-0677">Repeat</keyword>